<dbReference type="GO" id="GO:0006351">
    <property type="term" value="P:DNA-templated transcription"/>
    <property type="evidence" value="ECO:0007669"/>
    <property type="project" value="InterPro"/>
</dbReference>
<dbReference type="Proteomes" id="UP001199260">
    <property type="component" value="Unassembled WGS sequence"/>
</dbReference>
<keyword evidence="3" id="KW-1185">Reference proteome</keyword>
<feature type="domain" description="RNA polymerase alpha subunit C-terminal" evidence="1">
    <location>
        <begin position="96"/>
        <end position="136"/>
    </location>
</feature>
<dbReference type="RefSeq" id="WP_230778361.1">
    <property type="nucleotide sequence ID" value="NZ_JAJNCT010000022.1"/>
</dbReference>
<dbReference type="GO" id="GO:0003677">
    <property type="term" value="F:DNA binding"/>
    <property type="evidence" value="ECO:0007669"/>
    <property type="project" value="InterPro"/>
</dbReference>
<protein>
    <submittedName>
        <fullName evidence="2">Helix-hairpin-helix domain-containing protein</fullName>
    </submittedName>
</protein>
<organism evidence="2 3">
    <name type="scientific">Comamonas koreensis</name>
    <dbReference type="NCBI Taxonomy" id="160825"/>
    <lineage>
        <taxon>Bacteria</taxon>
        <taxon>Pseudomonadati</taxon>
        <taxon>Pseudomonadota</taxon>
        <taxon>Betaproteobacteria</taxon>
        <taxon>Burkholderiales</taxon>
        <taxon>Comamonadaceae</taxon>
        <taxon>Comamonas</taxon>
    </lineage>
</organism>
<reference evidence="2 3" key="1">
    <citation type="submission" date="2021-11" db="EMBL/GenBank/DDBJ databases">
        <title>Genome sequence.</title>
        <authorList>
            <person name="Sun Q."/>
        </authorList>
    </citation>
    <scope>NUCLEOTIDE SEQUENCE [LARGE SCALE GENOMIC DNA]</scope>
    <source>
        <strain evidence="2 3">KCTC 12005</strain>
    </source>
</reference>
<dbReference type="InterPro" id="IPR011260">
    <property type="entry name" value="RNAP_asu_C"/>
</dbReference>
<evidence type="ECO:0000313" key="2">
    <source>
        <dbReference type="EMBL" id="MCD2166990.1"/>
    </source>
</evidence>
<gene>
    <name evidence="2" type="ORF">LPW39_17865</name>
</gene>
<dbReference type="AlphaFoldDB" id="A0AAW4XZV5"/>
<sequence length="140" mass="15755">MPYDQMPKSETPIGDLLPLRVKTILERNGVHTVEGVHRAYPNQLLKMWGMGMFRFKQIEAALFPDKSFIPARIYSPIRHIKGSSLNGALAPATVQVLLRGGITTVEQLLAMERKELLNIKGLGIHKLGEIENFLHETKRA</sequence>
<evidence type="ECO:0000259" key="1">
    <source>
        <dbReference type="Pfam" id="PF03118"/>
    </source>
</evidence>
<evidence type="ECO:0000313" key="3">
    <source>
        <dbReference type="Proteomes" id="UP001199260"/>
    </source>
</evidence>
<accession>A0AAW4XZV5</accession>
<dbReference type="GO" id="GO:0003899">
    <property type="term" value="F:DNA-directed RNA polymerase activity"/>
    <property type="evidence" value="ECO:0007669"/>
    <property type="project" value="InterPro"/>
</dbReference>
<dbReference type="EMBL" id="JAJNCT010000022">
    <property type="protein sequence ID" value="MCD2166990.1"/>
    <property type="molecule type" value="Genomic_DNA"/>
</dbReference>
<dbReference type="Gene3D" id="1.10.150.20">
    <property type="entry name" value="5' to 3' exonuclease, C-terminal subdomain"/>
    <property type="match status" value="1"/>
</dbReference>
<dbReference type="Pfam" id="PF03118">
    <property type="entry name" value="RNA_pol_A_CTD"/>
    <property type="match status" value="1"/>
</dbReference>
<comment type="caution">
    <text evidence="2">The sequence shown here is derived from an EMBL/GenBank/DDBJ whole genome shotgun (WGS) entry which is preliminary data.</text>
</comment>
<proteinExistence type="predicted"/>
<name>A0AAW4XZV5_9BURK</name>
<dbReference type="SUPFAM" id="SSF47789">
    <property type="entry name" value="C-terminal domain of RNA polymerase alpha subunit"/>
    <property type="match status" value="2"/>
</dbReference>